<accession>A0A7Z2VUF7</accession>
<feature type="repeat" description="TPR" evidence="1">
    <location>
        <begin position="45"/>
        <end position="78"/>
    </location>
</feature>
<dbReference type="EMBL" id="CP051685">
    <property type="protein sequence ID" value="QJD99476.1"/>
    <property type="molecule type" value="Genomic_DNA"/>
</dbReference>
<dbReference type="Proteomes" id="UP000502415">
    <property type="component" value="Chromosome"/>
</dbReference>
<evidence type="ECO:0008006" key="5">
    <source>
        <dbReference type="Google" id="ProtNLM"/>
    </source>
</evidence>
<evidence type="ECO:0000313" key="4">
    <source>
        <dbReference type="Proteomes" id="UP000502415"/>
    </source>
</evidence>
<keyword evidence="4" id="KW-1185">Reference proteome</keyword>
<proteinExistence type="predicted"/>
<evidence type="ECO:0000256" key="1">
    <source>
        <dbReference type="PROSITE-ProRule" id="PRU00339"/>
    </source>
</evidence>
<organism evidence="3 4">
    <name type="scientific">Massilia forsythiae</name>
    <dbReference type="NCBI Taxonomy" id="2728020"/>
    <lineage>
        <taxon>Bacteria</taxon>
        <taxon>Pseudomonadati</taxon>
        <taxon>Pseudomonadota</taxon>
        <taxon>Betaproteobacteria</taxon>
        <taxon>Burkholderiales</taxon>
        <taxon>Oxalobacteraceae</taxon>
        <taxon>Telluria group</taxon>
        <taxon>Massilia</taxon>
    </lineage>
</organism>
<protein>
    <recommendedName>
        <fullName evidence="5">Tetratricopeptide repeat protein</fullName>
    </recommendedName>
</protein>
<dbReference type="Gene3D" id="1.25.40.10">
    <property type="entry name" value="Tetratricopeptide repeat domain"/>
    <property type="match status" value="1"/>
</dbReference>
<name>A0A7Z2VUF7_9BURK</name>
<dbReference type="PROSITE" id="PS50293">
    <property type="entry name" value="TPR_REGION"/>
    <property type="match status" value="1"/>
</dbReference>
<sequence>MNNDLLGGLDQAELLALALDASQRDQHADALACYKELAGRTGAPAQAHFGMGAMLAQLRLYERAIESYQRALDADPALHPARVQLALLLIGQARTQEAAEAVQPLAALPDTAYRHFGAGLQALCEDRLADAARELNEGIAIGSGNPPLDGDLAKLAAAAAEAAGKTRDDAPAPAQPEPEPDLAGSHLLLSAYSQLTRH</sequence>
<evidence type="ECO:0000256" key="2">
    <source>
        <dbReference type="SAM" id="MobiDB-lite"/>
    </source>
</evidence>
<keyword evidence="1" id="KW-0802">TPR repeat</keyword>
<dbReference type="KEGG" id="mfy:HH212_05110"/>
<dbReference type="RefSeq" id="WP_169434371.1">
    <property type="nucleotide sequence ID" value="NZ_CP051685.1"/>
</dbReference>
<evidence type="ECO:0000313" key="3">
    <source>
        <dbReference type="EMBL" id="QJD99476.1"/>
    </source>
</evidence>
<gene>
    <name evidence="3" type="ORF">HH212_05110</name>
</gene>
<dbReference type="SMART" id="SM00028">
    <property type="entry name" value="TPR"/>
    <property type="match status" value="1"/>
</dbReference>
<feature type="region of interest" description="Disordered" evidence="2">
    <location>
        <begin position="161"/>
        <end position="185"/>
    </location>
</feature>
<dbReference type="InterPro" id="IPR019734">
    <property type="entry name" value="TPR_rpt"/>
</dbReference>
<dbReference type="SUPFAM" id="SSF48452">
    <property type="entry name" value="TPR-like"/>
    <property type="match status" value="1"/>
</dbReference>
<dbReference type="AlphaFoldDB" id="A0A7Z2VUF7"/>
<dbReference type="InterPro" id="IPR011990">
    <property type="entry name" value="TPR-like_helical_dom_sf"/>
</dbReference>
<dbReference type="PROSITE" id="PS50005">
    <property type="entry name" value="TPR"/>
    <property type="match status" value="1"/>
</dbReference>
<reference evidence="3 4" key="1">
    <citation type="submission" date="2020-04" db="EMBL/GenBank/DDBJ databases">
        <title>Genome sequencing of novel species.</title>
        <authorList>
            <person name="Heo J."/>
            <person name="Kim S.-J."/>
            <person name="Kim J.-S."/>
            <person name="Hong S.-B."/>
            <person name="Kwon S.-W."/>
        </authorList>
    </citation>
    <scope>NUCLEOTIDE SEQUENCE [LARGE SCALE GENOMIC DNA]</scope>
    <source>
        <strain evidence="3 4">GN2-R2</strain>
    </source>
</reference>